<name>A0A8J7UVC0_METVO</name>
<organism evidence="1 2">
    <name type="scientific">Methanococcus voltae</name>
    <dbReference type="NCBI Taxonomy" id="2188"/>
    <lineage>
        <taxon>Archaea</taxon>
        <taxon>Methanobacteriati</taxon>
        <taxon>Methanobacteriota</taxon>
        <taxon>Methanomada group</taxon>
        <taxon>Methanococci</taxon>
        <taxon>Methanococcales</taxon>
        <taxon>Methanococcaceae</taxon>
        <taxon>Methanococcus</taxon>
    </lineage>
</organism>
<dbReference type="AlphaFoldDB" id="A0A8J7UVC0"/>
<protein>
    <submittedName>
        <fullName evidence="1">Uncharacterized protein</fullName>
    </submittedName>
</protein>
<dbReference type="RefSeq" id="WP_209591770.1">
    <property type="nucleotide sequence ID" value="NZ_JAGGMV010000011.1"/>
</dbReference>
<evidence type="ECO:0000313" key="1">
    <source>
        <dbReference type="EMBL" id="MBP2202261.1"/>
    </source>
</evidence>
<accession>A0A8J7UVC0</accession>
<evidence type="ECO:0000313" key="2">
    <source>
        <dbReference type="Proteomes" id="UP000740329"/>
    </source>
</evidence>
<dbReference type="Proteomes" id="UP000740329">
    <property type="component" value="Unassembled WGS sequence"/>
</dbReference>
<reference evidence="1" key="1">
    <citation type="submission" date="2021-03" db="EMBL/GenBank/DDBJ databases">
        <title>Genomic Encyclopedia of Type Strains, Phase IV (KMG-V): Genome sequencing to study the core and pangenomes of soil and plant-associated prokaryotes.</title>
        <authorList>
            <person name="Whitman W."/>
        </authorList>
    </citation>
    <scope>NUCLEOTIDE SEQUENCE</scope>
    <source>
        <strain evidence="1">C4</strain>
    </source>
</reference>
<gene>
    <name evidence="1" type="ORF">J3E07_001702</name>
</gene>
<comment type="caution">
    <text evidence="1">The sequence shown here is derived from an EMBL/GenBank/DDBJ whole genome shotgun (WGS) entry which is preliminary data.</text>
</comment>
<proteinExistence type="predicted"/>
<sequence>MTYGNFDRVSLQIGGTTSYTITKKSLVINAAGWIKNHSDASTYFDITIKSSSGIIIYNNRTQTTETHQLLSKTYANIGGLVLNPGDTISLSGISSSYSGSWTLTILELE</sequence>
<dbReference type="EMBL" id="JAGGMV010000011">
    <property type="protein sequence ID" value="MBP2202261.1"/>
    <property type="molecule type" value="Genomic_DNA"/>
</dbReference>